<proteinExistence type="predicted"/>
<sequence>MQPPTLLPFLSCIKADSTTEFSTLQTRGFSMNRIKVDTATGLLTLLRSEFFTNCIEVFSGAELSTPLRRRSSVNHFCCSNAFRDAATSTKRSGAESAMFLHDTRLMHYTDDAVNLFDPYASQTPSSASMDIATASYCALETNLQDDLSFLLNSYSNQDICFNQGMETFTVNANPSPRQILT</sequence>
<dbReference type="Proteomes" id="UP000053593">
    <property type="component" value="Unassembled WGS sequence"/>
</dbReference>
<gene>
    <name evidence="1" type="ORF">GYMLUDRAFT_63871</name>
</gene>
<evidence type="ECO:0000313" key="2">
    <source>
        <dbReference type="Proteomes" id="UP000053593"/>
    </source>
</evidence>
<organism evidence="1 2">
    <name type="scientific">Collybiopsis luxurians FD-317 M1</name>
    <dbReference type="NCBI Taxonomy" id="944289"/>
    <lineage>
        <taxon>Eukaryota</taxon>
        <taxon>Fungi</taxon>
        <taxon>Dikarya</taxon>
        <taxon>Basidiomycota</taxon>
        <taxon>Agaricomycotina</taxon>
        <taxon>Agaricomycetes</taxon>
        <taxon>Agaricomycetidae</taxon>
        <taxon>Agaricales</taxon>
        <taxon>Marasmiineae</taxon>
        <taxon>Omphalotaceae</taxon>
        <taxon>Collybiopsis</taxon>
        <taxon>Collybiopsis luxurians</taxon>
    </lineage>
</organism>
<protein>
    <submittedName>
        <fullName evidence="1">Uncharacterized protein</fullName>
    </submittedName>
</protein>
<evidence type="ECO:0000313" key="1">
    <source>
        <dbReference type="EMBL" id="KIK53105.1"/>
    </source>
</evidence>
<dbReference type="HOGENOM" id="CLU_095753_0_0_1"/>
<keyword evidence="2" id="KW-1185">Reference proteome</keyword>
<dbReference type="AlphaFoldDB" id="A0A0D0ARV8"/>
<reference evidence="1 2" key="1">
    <citation type="submission" date="2014-04" db="EMBL/GenBank/DDBJ databases">
        <title>Evolutionary Origins and Diversification of the Mycorrhizal Mutualists.</title>
        <authorList>
            <consortium name="DOE Joint Genome Institute"/>
            <consortium name="Mycorrhizal Genomics Consortium"/>
            <person name="Kohler A."/>
            <person name="Kuo A."/>
            <person name="Nagy L.G."/>
            <person name="Floudas D."/>
            <person name="Copeland A."/>
            <person name="Barry K.W."/>
            <person name="Cichocki N."/>
            <person name="Veneault-Fourrey C."/>
            <person name="LaButti K."/>
            <person name="Lindquist E.A."/>
            <person name="Lipzen A."/>
            <person name="Lundell T."/>
            <person name="Morin E."/>
            <person name="Murat C."/>
            <person name="Riley R."/>
            <person name="Ohm R."/>
            <person name="Sun H."/>
            <person name="Tunlid A."/>
            <person name="Henrissat B."/>
            <person name="Grigoriev I.V."/>
            <person name="Hibbett D.S."/>
            <person name="Martin F."/>
        </authorList>
    </citation>
    <scope>NUCLEOTIDE SEQUENCE [LARGE SCALE GENOMIC DNA]</scope>
    <source>
        <strain evidence="1 2">FD-317 M1</strain>
    </source>
</reference>
<name>A0A0D0ARV8_9AGAR</name>
<accession>A0A0D0ARV8</accession>
<dbReference type="EMBL" id="KN834833">
    <property type="protein sequence ID" value="KIK53105.1"/>
    <property type="molecule type" value="Genomic_DNA"/>
</dbReference>